<protein>
    <submittedName>
        <fullName evidence="2">Uncharacterized protein</fullName>
    </submittedName>
</protein>
<feature type="non-terminal residue" evidence="2">
    <location>
        <position position="73"/>
    </location>
</feature>
<dbReference type="Proteomes" id="UP000886106">
    <property type="component" value="Unassembled WGS sequence"/>
</dbReference>
<proteinExistence type="predicted"/>
<sequence length="73" mass="8046">MAEKQAVKATQQNNKTPNSNSNQSNTSKNVSGHTAPIKVEGYLELMQDYGILRQNYQQANGNGEVKDVYVSQS</sequence>
<accession>A0A7V5MH00</accession>
<name>A0A7V5MH00_UNCKA</name>
<reference evidence="2" key="1">
    <citation type="journal article" date="2020" name="mSystems">
        <title>Genome- and Community-Level Interaction Insights into Carbon Utilization and Element Cycling Functions of Hydrothermarchaeota in Hydrothermal Sediment.</title>
        <authorList>
            <person name="Zhou Z."/>
            <person name="Liu Y."/>
            <person name="Xu W."/>
            <person name="Pan J."/>
            <person name="Luo Z.H."/>
            <person name="Li M."/>
        </authorList>
    </citation>
    <scope>NUCLEOTIDE SEQUENCE [LARGE SCALE GENOMIC DNA]</scope>
    <source>
        <strain evidence="2">HyVt-517</strain>
    </source>
</reference>
<gene>
    <name evidence="2" type="ORF">ENJ78_00060</name>
</gene>
<dbReference type="AlphaFoldDB" id="A0A7V5MH00"/>
<comment type="caution">
    <text evidence="2">The sequence shown here is derived from an EMBL/GenBank/DDBJ whole genome shotgun (WGS) entry which is preliminary data.</text>
</comment>
<feature type="compositionally biased region" description="Low complexity" evidence="1">
    <location>
        <begin position="10"/>
        <end position="29"/>
    </location>
</feature>
<evidence type="ECO:0000256" key="1">
    <source>
        <dbReference type="SAM" id="MobiDB-lite"/>
    </source>
</evidence>
<evidence type="ECO:0000313" key="2">
    <source>
        <dbReference type="EMBL" id="HHH14086.1"/>
    </source>
</evidence>
<organism evidence="2">
    <name type="scientific">candidate division WWE3 bacterium</name>
    <dbReference type="NCBI Taxonomy" id="2053526"/>
    <lineage>
        <taxon>Bacteria</taxon>
        <taxon>Katanobacteria</taxon>
    </lineage>
</organism>
<feature type="region of interest" description="Disordered" evidence="1">
    <location>
        <begin position="1"/>
        <end position="33"/>
    </location>
</feature>
<dbReference type="EMBL" id="DRNS01000004">
    <property type="protein sequence ID" value="HHH14086.1"/>
    <property type="molecule type" value="Genomic_DNA"/>
</dbReference>
<dbReference type="Gene3D" id="2.40.50.140">
    <property type="entry name" value="Nucleic acid-binding proteins"/>
    <property type="match status" value="1"/>
</dbReference>
<dbReference type="InterPro" id="IPR012340">
    <property type="entry name" value="NA-bd_OB-fold"/>
</dbReference>